<accession>A0A7W7ZNF9</accession>
<protein>
    <submittedName>
        <fullName evidence="1">Uncharacterized protein</fullName>
    </submittedName>
</protein>
<evidence type="ECO:0000313" key="1">
    <source>
        <dbReference type="EMBL" id="MBB5062804.1"/>
    </source>
</evidence>
<evidence type="ECO:0000313" key="2">
    <source>
        <dbReference type="Proteomes" id="UP000584867"/>
    </source>
</evidence>
<reference evidence="1 2" key="1">
    <citation type="submission" date="2020-08" db="EMBL/GenBank/DDBJ databases">
        <title>Genomic Encyclopedia of Type Strains, Phase IV (KMG-V): Genome sequencing to study the core and pangenomes of soil and plant-associated prokaryotes.</title>
        <authorList>
            <person name="Whitman W."/>
        </authorList>
    </citation>
    <scope>NUCLEOTIDE SEQUENCE [LARGE SCALE GENOMIC DNA]</scope>
    <source>
        <strain evidence="1 2">X5P3</strain>
    </source>
</reference>
<gene>
    <name evidence="1" type="ORF">HDF15_001141</name>
</gene>
<proteinExistence type="predicted"/>
<dbReference type="AlphaFoldDB" id="A0A7W7ZNF9"/>
<dbReference type="Proteomes" id="UP000584867">
    <property type="component" value="Unassembled WGS sequence"/>
</dbReference>
<sequence length="271" mass="30873">MGGLIAESAVWESFTDDWQTVLDEYIGGKWFHMKDYVMVPGVGPYVGWDESKRREFLGKLVNAIVSRNIRYVGCVVSIDGFDALPPQLQEGFVDPYYMAFQHATHGCSICGLNIEDPFSPEKVAMVYAYQDTFGAINSGSALPRNQGRAEQLWHAMKSQNTMFSAAMESYASDFPKNIQALQAADLFAYELTHYFENLLRRPKDGMRWALRQMLADKKDSYHQPLLKFYSLESMLETLMNDSVIPENVDVRIAASMLELQIKMDMQDRIKA</sequence>
<comment type="caution">
    <text evidence="1">The sequence shown here is derived from an EMBL/GenBank/DDBJ whole genome shotgun (WGS) entry which is preliminary data.</text>
</comment>
<dbReference type="EMBL" id="JACHIO010000004">
    <property type="protein sequence ID" value="MBB5062804.1"/>
    <property type="molecule type" value="Genomic_DNA"/>
</dbReference>
<organism evidence="1 2">
    <name type="scientific">Granulicella mallensis</name>
    <dbReference type="NCBI Taxonomy" id="940614"/>
    <lineage>
        <taxon>Bacteria</taxon>
        <taxon>Pseudomonadati</taxon>
        <taxon>Acidobacteriota</taxon>
        <taxon>Terriglobia</taxon>
        <taxon>Terriglobales</taxon>
        <taxon>Acidobacteriaceae</taxon>
        <taxon>Granulicella</taxon>
    </lineage>
</organism>
<name>A0A7W7ZNF9_9BACT</name>